<gene>
    <name evidence="2" type="ORF">SAMN05192585_11241</name>
</gene>
<keyword evidence="1" id="KW-0472">Membrane</keyword>
<keyword evidence="1" id="KW-1133">Transmembrane helix</keyword>
<evidence type="ECO:0000313" key="2">
    <source>
        <dbReference type="EMBL" id="SDN14598.1"/>
    </source>
</evidence>
<reference evidence="2 3" key="1">
    <citation type="submission" date="2016-10" db="EMBL/GenBank/DDBJ databases">
        <authorList>
            <person name="de Groot N.N."/>
        </authorList>
    </citation>
    <scope>NUCLEOTIDE SEQUENCE [LARGE SCALE GENOMIC DNA]</scope>
    <source>
        <strain evidence="2 3">CGMCC 1.5012</strain>
    </source>
</reference>
<dbReference type="AlphaFoldDB" id="A0A1G9YZP5"/>
<evidence type="ECO:0000256" key="1">
    <source>
        <dbReference type="SAM" id="Phobius"/>
    </source>
</evidence>
<organism evidence="2 3">
    <name type="scientific">Acetanaerobacterium elongatum</name>
    <dbReference type="NCBI Taxonomy" id="258515"/>
    <lineage>
        <taxon>Bacteria</taxon>
        <taxon>Bacillati</taxon>
        <taxon>Bacillota</taxon>
        <taxon>Clostridia</taxon>
        <taxon>Eubacteriales</taxon>
        <taxon>Oscillospiraceae</taxon>
        <taxon>Acetanaerobacterium</taxon>
    </lineage>
</organism>
<keyword evidence="3" id="KW-1185">Reference proteome</keyword>
<evidence type="ECO:0000313" key="3">
    <source>
        <dbReference type="Proteomes" id="UP000199182"/>
    </source>
</evidence>
<name>A0A1G9YZP5_9FIRM</name>
<dbReference type="STRING" id="258515.SAMN05192585_11241"/>
<keyword evidence="1" id="KW-0812">Transmembrane</keyword>
<dbReference type="Proteomes" id="UP000199182">
    <property type="component" value="Unassembled WGS sequence"/>
</dbReference>
<accession>A0A1G9YZP5</accession>
<proteinExistence type="predicted"/>
<feature type="transmembrane region" description="Helical" evidence="1">
    <location>
        <begin position="6"/>
        <end position="25"/>
    </location>
</feature>
<protein>
    <submittedName>
        <fullName evidence="2">Uncharacterized protein</fullName>
    </submittedName>
</protein>
<sequence>MEQLDATTIMMVAGLILIIGIIFDWPHNRKK</sequence>
<dbReference type="EMBL" id="FNID01000012">
    <property type="protein sequence ID" value="SDN14598.1"/>
    <property type="molecule type" value="Genomic_DNA"/>
</dbReference>